<evidence type="ECO:0000313" key="3">
    <source>
        <dbReference type="EMBL" id="VDN18119.1"/>
    </source>
</evidence>
<sequence length="788" mass="84447">MPSLAPSPGFFPSERSDPTQPLRHDAVTVTTNAEGGAKPSTVFDSRFTVDGGVQLLRQTKIDDDLIKVQSFEPGSPKPSRQLVVEERNNALSRPTTVHISESGAVVTTNSALSNEKTVEVSAGADLVRPAVEHEADFVCTLKVSDKQQLRLKIIGREDNMERAEAMTRPVAGRFSSSEQPNDHAQQQLAAKMPKKIKDSAAYKSFDSLLQAGSGEFAGTAQTSQSLLNIAGKGAVSEARSRHVIPIGDSIIGNAAATAAAAVAVGVRHPAADKRPLGVSLSTEFMHEQGTGKKLPHAVSNIIGREDNMERVEPMTRAVAGRFSSSEQPNDLAQQQLAAKMPKKIKDAAAYKSFDSLLQAGSGEFAGTAQTSQSLLNIAGKGTVSEARSRHVIPIGDSIIGNAAVAVGVRHPAADKRPLGVSLSTEFMHEQGTGKKLPHAVSNTAFKVMYPTGMIRNAEINSHAQRIATDATTGGGARGRDDHRGGAKKTVVEVRRPSSYPETTAVQSSGGPTIVKPSLRNEEVSSEVQAPGTNAISARPLPSPPLSPKSFSRYSAVVAAQAIENSRRQEPAWSRAGALERNRRQFAPEQEQRSDQGNVMWARKGLEQRKEKAGNQNGVVPEQEYNYFGTASSSSSDSSKKVQRRSYESSFSSHGSPSFIAAVTGGSSSAAVSQAVAAAPATSRIATNTAPPPEPPVDYYESNVSGSTDDRPQAMTSTSHQVFGVKQDYELRKQQLHELRRLQREEARQLRELNAKAEASRSDQAKRFAAEKEVFFFPSVPQLRLLKLA</sequence>
<dbReference type="AlphaFoldDB" id="A0A3P7PD11"/>
<proteinExistence type="predicted"/>
<feature type="compositionally biased region" description="Polar residues" evidence="2">
    <location>
        <begin position="525"/>
        <end position="535"/>
    </location>
</feature>
<accession>A0A3P7PD11</accession>
<feature type="region of interest" description="Disordered" evidence="2">
    <location>
        <begin position="1"/>
        <end position="22"/>
    </location>
</feature>
<protein>
    <submittedName>
        <fullName evidence="3">Uncharacterized protein</fullName>
    </submittedName>
</protein>
<evidence type="ECO:0000256" key="2">
    <source>
        <dbReference type="SAM" id="MobiDB-lite"/>
    </source>
</evidence>
<feature type="region of interest" description="Disordered" evidence="2">
    <location>
        <begin position="172"/>
        <end position="193"/>
    </location>
</feature>
<gene>
    <name evidence="3" type="ORF">GPUH_LOCUS10944</name>
</gene>
<dbReference type="EMBL" id="UYRT01078249">
    <property type="protein sequence ID" value="VDN18119.1"/>
    <property type="molecule type" value="Genomic_DNA"/>
</dbReference>
<feature type="compositionally biased region" description="Polar residues" evidence="2">
    <location>
        <begin position="499"/>
        <end position="510"/>
    </location>
</feature>
<keyword evidence="1" id="KW-0175">Coiled coil</keyword>
<reference evidence="3 4" key="1">
    <citation type="submission" date="2018-11" db="EMBL/GenBank/DDBJ databases">
        <authorList>
            <consortium name="Pathogen Informatics"/>
        </authorList>
    </citation>
    <scope>NUCLEOTIDE SEQUENCE [LARGE SCALE GENOMIC DNA]</scope>
</reference>
<feature type="compositionally biased region" description="Basic and acidic residues" evidence="2">
    <location>
        <begin position="477"/>
        <end position="495"/>
    </location>
</feature>
<name>A0A3P7PD11_9BILA</name>
<evidence type="ECO:0000313" key="4">
    <source>
        <dbReference type="Proteomes" id="UP000271098"/>
    </source>
</evidence>
<feature type="coiled-coil region" evidence="1">
    <location>
        <begin position="725"/>
        <end position="759"/>
    </location>
</feature>
<feature type="compositionally biased region" description="Polar residues" evidence="2">
    <location>
        <begin position="174"/>
        <end position="188"/>
    </location>
</feature>
<keyword evidence="4" id="KW-1185">Reference proteome</keyword>
<feature type="region of interest" description="Disordered" evidence="2">
    <location>
        <begin position="470"/>
        <end position="547"/>
    </location>
</feature>
<evidence type="ECO:0000256" key="1">
    <source>
        <dbReference type="SAM" id="Coils"/>
    </source>
</evidence>
<feature type="region of interest" description="Disordered" evidence="2">
    <location>
        <begin position="684"/>
        <end position="718"/>
    </location>
</feature>
<dbReference type="Proteomes" id="UP000271098">
    <property type="component" value="Unassembled WGS sequence"/>
</dbReference>
<dbReference type="OrthoDB" id="10027016at2759"/>
<feature type="region of interest" description="Disordered" evidence="2">
    <location>
        <begin position="563"/>
        <end position="598"/>
    </location>
</feature>
<organism evidence="3 4">
    <name type="scientific">Gongylonema pulchrum</name>
    <dbReference type="NCBI Taxonomy" id="637853"/>
    <lineage>
        <taxon>Eukaryota</taxon>
        <taxon>Metazoa</taxon>
        <taxon>Ecdysozoa</taxon>
        <taxon>Nematoda</taxon>
        <taxon>Chromadorea</taxon>
        <taxon>Rhabditida</taxon>
        <taxon>Spirurina</taxon>
        <taxon>Spiruromorpha</taxon>
        <taxon>Spiruroidea</taxon>
        <taxon>Gongylonematidae</taxon>
        <taxon>Gongylonema</taxon>
    </lineage>
</organism>